<dbReference type="InterPro" id="IPR021858">
    <property type="entry name" value="Fun_TF"/>
</dbReference>
<gene>
    <name evidence="1" type="ORF">AYL99_00243</name>
</gene>
<name>A0A178ZY70_9EURO</name>
<dbReference type="Pfam" id="PF11951">
    <property type="entry name" value="Fungal_trans_2"/>
    <property type="match status" value="1"/>
</dbReference>
<dbReference type="GeneID" id="30004413"/>
<evidence type="ECO:0000313" key="2">
    <source>
        <dbReference type="Proteomes" id="UP000078343"/>
    </source>
</evidence>
<dbReference type="RefSeq" id="XP_018697638.1">
    <property type="nucleotide sequence ID" value="XM_018831759.1"/>
</dbReference>
<dbReference type="Proteomes" id="UP000078343">
    <property type="component" value="Unassembled WGS sequence"/>
</dbReference>
<dbReference type="OrthoDB" id="3251668at2759"/>
<keyword evidence="2" id="KW-1185">Reference proteome</keyword>
<organism evidence="1 2">
    <name type="scientific">Fonsecaea erecta</name>
    <dbReference type="NCBI Taxonomy" id="1367422"/>
    <lineage>
        <taxon>Eukaryota</taxon>
        <taxon>Fungi</taxon>
        <taxon>Dikarya</taxon>
        <taxon>Ascomycota</taxon>
        <taxon>Pezizomycotina</taxon>
        <taxon>Eurotiomycetes</taxon>
        <taxon>Chaetothyriomycetidae</taxon>
        <taxon>Chaetothyriales</taxon>
        <taxon>Herpotrichiellaceae</taxon>
        <taxon>Fonsecaea</taxon>
    </lineage>
</organism>
<reference evidence="1 2" key="1">
    <citation type="submission" date="2016-04" db="EMBL/GenBank/DDBJ databases">
        <title>Draft genome of Fonsecaea erecta CBS 125763.</title>
        <authorList>
            <person name="Weiss V.A."/>
            <person name="Vicente V.A."/>
            <person name="Raittz R.T."/>
            <person name="Moreno L.F."/>
            <person name="De Souza E.M."/>
            <person name="Pedrosa F.O."/>
            <person name="Steffens M.B."/>
            <person name="Faoro H."/>
            <person name="Tadra-Sfeir M.Z."/>
            <person name="Najafzadeh M.J."/>
            <person name="Felipe M.S."/>
            <person name="Teixeira M."/>
            <person name="Sun J."/>
            <person name="Xi L."/>
            <person name="Gomes R."/>
            <person name="De Azevedo C.M."/>
            <person name="Salgado C.G."/>
            <person name="Da Silva M.B."/>
            <person name="Nascimento M.F."/>
            <person name="Queiroz-Telles F."/>
            <person name="Attili D.S."/>
            <person name="Gorbushina A."/>
        </authorList>
    </citation>
    <scope>NUCLEOTIDE SEQUENCE [LARGE SCALE GENOMIC DNA]</scope>
    <source>
        <strain evidence="1 2">CBS 125763</strain>
    </source>
</reference>
<comment type="caution">
    <text evidence="1">The sequence shown here is derived from an EMBL/GenBank/DDBJ whole genome shotgun (WGS) entry which is preliminary data.</text>
</comment>
<proteinExistence type="predicted"/>
<accession>A0A178ZY70</accession>
<evidence type="ECO:0000313" key="1">
    <source>
        <dbReference type="EMBL" id="OAP64271.1"/>
    </source>
</evidence>
<dbReference type="EMBL" id="LVYI01000001">
    <property type="protein sequence ID" value="OAP64271.1"/>
    <property type="molecule type" value="Genomic_DNA"/>
</dbReference>
<protein>
    <submittedName>
        <fullName evidence="1">Uncharacterized protein</fullName>
    </submittedName>
</protein>
<dbReference type="STRING" id="1367422.A0A178ZY70"/>
<sequence length="374" mass="42483">MAIAGLHAKSRNLPSLDREISRLRLRALKKSHQISRRTWRPAVPEQNSASDEITNAGFYFRVTNVESDDLCLVTTAALMAVFGKLSGEVYEDIRPYLEFAQDYLRRQGISQDNGGLFKTPLHLFLYNLVSYNQLLALVADTSVTSKSCGGYEEFILRNSSHQKRPNFAVLLCRISNIVQHVSSFDIDCWDVSLDFLPSCSMRRKAAEHAGAADVFLTQKPSSVTTGAGSNAKRDEKIIIGEIYRISSRIHFFKQLRDRDGLIDTPTTLAYPPFIAHKQIKKYSKRAIDLFRSLSKDSQFNTAILLPLGIIAPELTSERDQTFVIERLNILERTQCFGVFRIFSQDLQHRWSRIHDSRSNSLPPSLFKRPVRLLG</sequence>
<dbReference type="AlphaFoldDB" id="A0A178ZY70"/>